<evidence type="ECO:0000256" key="1">
    <source>
        <dbReference type="SAM" id="MobiDB-lite"/>
    </source>
</evidence>
<keyword evidence="3" id="KW-1185">Reference proteome</keyword>
<dbReference type="Proteomes" id="UP001152622">
    <property type="component" value="Chromosome 5"/>
</dbReference>
<dbReference type="EMBL" id="JAINUF010000005">
    <property type="protein sequence ID" value="KAJ8360516.1"/>
    <property type="molecule type" value="Genomic_DNA"/>
</dbReference>
<organism evidence="2 3">
    <name type="scientific">Synaphobranchus kaupii</name>
    <name type="common">Kaup's arrowtooth eel</name>
    <dbReference type="NCBI Taxonomy" id="118154"/>
    <lineage>
        <taxon>Eukaryota</taxon>
        <taxon>Metazoa</taxon>
        <taxon>Chordata</taxon>
        <taxon>Craniata</taxon>
        <taxon>Vertebrata</taxon>
        <taxon>Euteleostomi</taxon>
        <taxon>Actinopterygii</taxon>
        <taxon>Neopterygii</taxon>
        <taxon>Teleostei</taxon>
        <taxon>Anguilliformes</taxon>
        <taxon>Synaphobranchidae</taxon>
        <taxon>Synaphobranchus</taxon>
    </lineage>
</organism>
<gene>
    <name evidence="2" type="ORF">SKAU_G00170410</name>
</gene>
<comment type="caution">
    <text evidence="2">The sequence shown here is derived from an EMBL/GenBank/DDBJ whole genome shotgun (WGS) entry which is preliminary data.</text>
</comment>
<sequence>MEYERLLHQGSENDLVFLAKRLLFAQRGMNPQKRYWGSSFRPSTQRAEAINPRPPFKRWSRKYGKAICQRTMPSDDNPSRDIRHNHNAGKTTPTPHHSPHPSVNHTHAGETNTANFYIPHKAYGSFRPYLDEMATSRSRRVARKIKRLHSDVLVWRLEAAAGHSVPEQRTGKGEGVAQRGGIPPRSPAGGIMGLWGSGRRSMPLAWAETKLSSEQKEQAHMER</sequence>
<protein>
    <submittedName>
        <fullName evidence="2">Uncharacterized protein</fullName>
    </submittedName>
</protein>
<evidence type="ECO:0000313" key="3">
    <source>
        <dbReference type="Proteomes" id="UP001152622"/>
    </source>
</evidence>
<feature type="region of interest" description="Disordered" evidence="1">
    <location>
        <begin position="69"/>
        <end position="109"/>
    </location>
</feature>
<proteinExistence type="predicted"/>
<evidence type="ECO:0000313" key="2">
    <source>
        <dbReference type="EMBL" id="KAJ8360516.1"/>
    </source>
</evidence>
<name>A0A9Q1FKG3_SYNKA</name>
<dbReference type="OrthoDB" id="5981864at2759"/>
<feature type="region of interest" description="Disordered" evidence="1">
    <location>
        <begin position="165"/>
        <end position="194"/>
    </location>
</feature>
<accession>A0A9Q1FKG3</accession>
<reference evidence="2" key="1">
    <citation type="journal article" date="2023" name="Science">
        <title>Genome structures resolve the early diversification of teleost fishes.</title>
        <authorList>
            <person name="Parey E."/>
            <person name="Louis A."/>
            <person name="Montfort J."/>
            <person name="Bouchez O."/>
            <person name="Roques C."/>
            <person name="Iampietro C."/>
            <person name="Lluch J."/>
            <person name="Castinel A."/>
            <person name="Donnadieu C."/>
            <person name="Desvignes T."/>
            <person name="Floi Bucao C."/>
            <person name="Jouanno E."/>
            <person name="Wen M."/>
            <person name="Mejri S."/>
            <person name="Dirks R."/>
            <person name="Jansen H."/>
            <person name="Henkel C."/>
            <person name="Chen W.J."/>
            <person name="Zahm M."/>
            <person name="Cabau C."/>
            <person name="Klopp C."/>
            <person name="Thompson A.W."/>
            <person name="Robinson-Rechavi M."/>
            <person name="Braasch I."/>
            <person name="Lecointre G."/>
            <person name="Bobe J."/>
            <person name="Postlethwait J.H."/>
            <person name="Berthelot C."/>
            <person name="Roest Crollius H."/>
            <person name="Guiguen Y."/>
        </authorList>
    </citation>
    <scope>NUCLEOTIDE SEQUENCE</scope>
    <source>
        <strain evidence="2">WJC10195</strain>
    </source>
</reference>
<feature type="compositionally biased region" description="Low complexity" evidence="1">
    <location>
        <begin position="91"/>
        <end position="106"/>
    </location>
</feature>
<dbReference type="AlphaFoldDB" id="A0A9Q1FKG3"/>